<dbReference type="InterPro" id="IPR013785">
    <property type="entry name" value="Aldolase_TIM"/>
</dbReference>
<sequence length="265" mass="28724">MVSELFGKANRLSRIFNRSGKTIMLALDHGMALGPMQGLERPAEMLDKLTSFTDSIMLNKGILRNCYTPNGHVGIVLRVSGAATIAGEDLTNESITTTVIEALRLSADAVATSIYVGTPNEHSTIRDLAQLCDECETYGLPVLAVTAIGKDRERKTDPRYLSLAVRVAVEMGADIVKTYYCDEKFEKVVEAAAGIPIVIAGGPKMDSVLDVLKIAENATRAGARGVDMGRNVWQHERPVEMLLALKDIVNDGVSAEEAYSKHFGR</sequence>
<dbReference type="PANTHER" id="PTHR47916:SF1">
    <property type="entry name" value="3-HYDROXY-5-PHOSPHONOOXYPENTANE-2,4-DIONE THIOLASE"/>
    <property type="match status" value="1"/>
</dbReference>
<evidence type="ECO:0000313" key="1">
    <source>
        <dbReference type="EMBL" id="SSC12846.1"/>
    </source>
</evidence>
<dbReference type="PANTHER" id="PTHR47916">
    <property type="entry name" value="FRUCTOSE-BISPHOSPHATE ALDOLASE CLASS 1"/>
    <property type="match status" value="1"/>
</dbReference>
<dbReference type="InterPro" id="IPR041720">
    <property type="entry name" value="FbaB-like"/>
</dbReference>
<dbReference type="SUPFAM" id="SSF51569">
    <property type="entry name" value="Aldolase"/>
    <property type="match status" value="1"/>
</dbReference>
<dbReference type="InterPro" id="IPR002915">
    <property type="entry name" value="DeoC/FbaB/LacD_aldolase"/>
</dbReference>
<dbReference type="GO" id="GO:0004332">
    <property type="term" value="F:fructose-bisphosphate aldolase activity"/>
    <property type="evidence" value="ECO:0007669"/>
    <property type="project" value="InterPro"/>
</dbReference>
<gene>
    <name evidence="1" type="primary">lsrF</name>
    <name evidence="1" type="ORF">MESINF_1402</name>
</gene>
<dbReference type="KEGG" id="minf:MESINF_1402"/>
<dbReference type="Gene3D" id="3.20.20.70">
    <property type="entry name" value="Aldolase class I"/>
    <property type="match status" value="1"/>
</dbReference>
<dbReference type="AlphaFoldDB" id="A0A7Z7LEY7"/>
<dbReference type="SMART" id="SM01133">
    <property type="entry name" value="DeoC"/>
    <property type="match status" value="1"/>
</dbReference>
<dbReference type="EMBL" id="LS974202">
    <property type="protein sequence ID" value="SSC12846.1"/>
    <property type="molecule type" value="Genomic_DNA"/>
</dbReference>
<keyword evidence="2" id="KW-1185">Reference proteome</keyword>
<dbReference type="InterPro" id="IPR050456">
    <property type="entry name" value="DeoC/FbaB_aldolase"/>
</dbReference>
<dbReference type="NCBIfam" id="NF006081">
    <property type="entry name" value="PRK08227.1"/>
    <property type="match status" value="1"/>
</dbReference>
<reference evidence="1 2" key="1">
    <citation type="submission" date="2017-01" db="EMBL/GenBank/DDBJ databases">
        <authorList>
            <person name="Erauso G."/>
        </authorList>
    </citation>
    <scope>NUCLEOTIDE SEQUENCE [LARGE SCALE GENOMIC DNA]</scope>
    <source>
        <strain evidence="1">MESINF1</strain>
    </source>
</reference>
<proteinExistence type="predicted"/>
<dbReference type="CDD" id="cd00958">
    <property type="entry name" value="DhnA"/>
    <property type="match status" value="1"/>
</dbReference>
<evidence type="ECO:0000313" key="2">
    <source>
        <dbReference type="Proteomes" id="UP000250796"/>
    </source>
</evidence>
<accession>A0A7Z7LEY7</accession>
<dbReference type="Proteomes" id="UP000250796">
    <property type="component" value="Chromosome MESINF"/>
</dbReference>
<dbReference type="Pfam" id="PF01791">
    <property type="entry name" value="DeoC"/>
    <property type="match status" value="1"/>
</dbReference>
<protein>
    <submittedName>
        <fullName evidence="1">Putative aldolase</fullName>
    </submittedName>
</protein>
<dbReference type="PIRSF" id="PIRSF038992">
    <property type="entry name" value="Aldolase_Ia"/>
    <property type="match status" value="1"/>
</dbReference>
<name>A0A7Z7LEY7_9BACT</name>
<organism evidence="1 2">
    <name type="scientific">Mesotoga infera</name>
    <dbReference type="NCBI Taxonomy" id="1236046"/>
    <lineage>
        <taxon>Bacteria</taxon>
        <taxon>Thermotogati</taxon>
        <taxon>Thermotogota</taxon>
        <taxon>Thermotogae</taxon>
        <taxon>Kosmotogales</taxon>
        <taxon>Kosmotogaceae</taxon>
        <taxon>Mesotoga</taxon>
    </lineage>
</organism>